<evidence type="ECO:0000256" key="1">
    <source>
        <dbReference type="SAM" id="Phobius"/>
    </source>
</evidence>
<keyword evidence="1" id="KW-0472">Membrane</keyword>
<keyword evidence="1" id="KW-0812">Transmembrane</keyword>
<reference evidence="2" key="1">
    <citation type="submission" date="2013-03" db="EMBL/GenBank/DDBJ databases">
        <authorList>
            <person name="Aslett M."/>
        </authorList>
    </citation>
    <scope>NUCLEOTIDE SEQUENCE [LARGE SCALE GENOMIC DNA]</scope>
    <source>
        <strain evidence="2">ISE/inbred ISE</strain>
    </source>
</reference>
<feature type="transmembrane region" description="Helical" evidence="1">
    <location>
        <begin position="6"/>
        <end position="21"/>
    </location>
</feature>
<dbReference type="EMBL" id="CAVP010058628">
    <property type="protein sequence ID" value="CDL94965.1"/>
    <property type="molecule type" value="Genomic_DNA"/>
</dbReference>
<sequence length="69" mass="7965">MMEQLIGLIVVATTPFLYRLLDRIHCTRQQTAMERTTLSWFIDRLFGHTCTVTLATIVTFVTLGKYNTL</sequence>
<feature type="transmembrane region" description="Helical" evidence="1">
    <location>
        <begin position="41"/>
        <end position="63"/>
    </location>
</feature>
<reference evidence="2" key="2">
    <citation type="submission" date="2013-05" db="EMBL/GenBank/DDBJ databases">
        <title>The genome and transcriptome of Haemonchus contortus: a key model parasite for drug and vaccine discovery.</title>
        <authorList>
            <person name="Laing R."/>
            <person name="Kikuchi T."/>
            <person name="Martinelli A."/>
            <person name="Tsai I.J."/>
            <person name="Beech R.N."/>
            <person name="Redman E."/>
            <person name="Holroyd N."/>
            <person name="Bartley D.J."/>
            <person name="Beasley H."/>
            <person name="Britton C."/>
            <person name="Curran D."/>
            <person name="Devaney E."/>
            <person name="Gilabert A."/>
            <person name="Jackson F."/>
            <person name="Hunt M."/>
            <person name="Johnston S."/>
            <person name="Kryukov I."/>
            <person name="Li K."/>
            <person name="Morrison A.A."/>
            <person name="Reid A.J."/>
            <person name="Sargison N."/>
            <person name="Saunders G."/>
            <person name="Wasmuth J.D."/>
            <person name="Wolstenholme A."/>
            <person name="Berriman M."/>
            <person name="Gilleard J.S."/>
            <person name="Cotton J.A."/>
        </authorList>
    </citation>
    <scope>NUCLEOTIDE SEQUENCE [LARGE SCALE GENOMIC DNA]</scope>
    <source>
        <strain evidence="2">ISE/inbred ISE</strain>
    </source>
</reference>
<name>W6NDJ2_HAECO</name>
<gene>
    <name evidence="2" type="ORF">HCOI_01282300</name>
</gene>
<comment type="caution">
    <text evidence="2">The sequence shown here is derived from an EMBL/GenBank/DDBJ whole genome shotgun (WGS) entry which is preliminary data.</text>
</comment>
<proteinExistence type="predicted"/>
<dbReference type="AlphaFoldDB" id="W6NDJ2"/>
<accession>W6NDJ2</accession>
<protein>
    <submittedName>
        <fullName evidence="2">Uncharacterized protein</fullName>
    </submittedName>
</protein>
<organism evidence="2">
    <name type="scientific">Haemonchus contortus</name>
    <name type="common">Barber pole worm</name>
    <dbReference type="NCBI Taxonomy" id="6289"/>
    <lineage>
        <taxon>Eukaryota</taxon>
        <taxon>Metazoa</taxon>
        <taxon>Ecdysozoa</taxon>
        <taxon>Nematoda</taxon>
        <taxon>Chromadorea</taxon>
        <taxon>Rhabditida</taxon>
        <taxon>Rhabditina</taxon>
        <taxon>Rhabditomorpha</taxon>
        <taxon>Strongyloidea</taxon>
        <taxon>Trichostrongylidae</taxon>
        <taxon>Haemonchus</taxon>
    </lineage>
</organism>
<evidence type="ECO:0000313" key="2">
    <source>
        <dbReference type="EMBL" id="CDL94965.1"/>
    </source>
</evidence>
<keyword evidence="1" id="KW-1133">Transmembrane helix</keyword>